<evidence type="ECO:0000259" key="2">
    <source>
        <dbReference type="Pfam" id="PF00496"/>
    </source>
</evidence>
<sequence>MITLGSSVCLPGFKPKYNHAQQVQYVNKQASKSNSINMGSSTHYYDTFNPYAKPGKIAPGATILLFETLITQTADDITCFYPQLAQTLHIKKQTLSMTLNPLARFSDQTKVTTADVVHSYHLAKQHPLYVEALKDLSLHIESNRLVWHYSNLTATLLALAKMPIIKHSEALIGSGPYFVNKASSTQIQYQKNDLFWAENLWLNIGRNNFKHVNFHLNVKPFQNLNALSQGKIDWFLEHNAHRWDQIITSANIQKTTLAQPLSEYTLYLRINPQLDYKTRQFIAHSINFDKINQALCHGFYTAKKYQAPTPLEAITRHKPIKLLTQGAQWTPAAQAICHQLEASNIPCIHALKHPIAYQQAVKTGAYDLIIEPMLITPSMQLSDLFPHYLNETSPQSTEQNAHERLEQLIQSYLCIPMWTNKQFRIVHNKAIHLDHLNHLEHIDWQAMWKTRELTNSISSHDEDSV</sequence>
<reference evidence="3 4" key="1">
    <citation type="journal article" date="2022" name="Nat. Microbiol.">
        <title>The microbiome of a bacterivorous marine choanoflagellate contains a resource-demanding obligate bacterial associate.</title>
        <authorList>
            <person name="Needham D.M."/>
            <person name="Poirier C."/>
            <person name="Bachy C."/>
            <person name="George E.E."/>
            <person name="Wilken S."/>
            <person name="Yung C.C.M."/>
            <person name="Limardo A.J."/>
            <person name="Morando M."/>
            <person name="Sudek L."/>
            <person name="Malmstrom R.R."/>
            <person name="Keeling P.J."/>
            <person name="Santoro A.E."/>
            <person name="Worden A.Z."/>
        </authorList>
    </citation>
    <scope>NUCLEOTIDE SEQUENCE [LARGE SCALE GENOMIC DNA]</scope>
    <source>
        <strain evidence="3 4">Comchoano-1</strain>
    </source>
</reference>
<gene>
    <name evidence="3" type="ORF">MMH89_00190</name>
</gene>
<keyword evidence="4" id="KW-1185">Reference proteome</keyword>
<organism evidence="3 4">
    <name type="scientific">Candidatus Comchoanobacter bicostacola</name>
    <dbReference type="NCBI Taxonomy" id="2919598"/>
    <lineage>
        <taxon>Bacteria</taxon>
        <taxon>Pseudomonadati</taxon>
        <taxon>Pseudomonadota</taxon>
        <taxon>Gammaproteobacteria</taxon>
        <taxon>Candidatus Comchoanobacterales</taxon>
        <taxon>Candidatus Comchoanobacteraceae</taxon>
        <taxon>Candidatus Comchoanobacter</taxon>
    </lineage>
</organism>
<dbReference type="InterPro" id="IPR000914">
    <property type="entry name" value="SBP_5_dom"/>
</dbReference>
<dbReference type="Pfam" id="PF00496">
    <property type="entry name" value="SBP_bac_5"/>
    <property type="match status" value="1"/>
</dbReference>
<dbReference type="SUPFAM" id="SSF53850">
    <property type="entry name" value="Periplasmic binding protein-like II"/>
    <property type="match status" value="1"/>
</dbReference>
<dbReference type="PANTHER" id="PTHR30290:SF64">
    <property type="entry name" value="ABC TRANSPORTER PERIPLASMIC BINDING PROTEIN"/>
    <property type="match status" value="1"/>
</dbReference>
<proteinExistence type="predicted"/>
<dbReference type="InterPro" id="IPR039424">
    <property type="entry name" value="SBP_5"/>
</dbReference>
<dbReference type="Proteomes" id="UP001055955">
    <property type="component" value="Chromosome"/>
</dbReference>
<accession>A0ABY5DJ48</accession>
<dbReference type="Gene3D" id="3.10.105.10">
    <property type="entry name" value="Dipeptide-binding Protein, Domain 3"/>
    <property type="match status" value="1"/>
</dbReference>
<evidence type="ECO:0000256" key="1">
    <source>
        <dbReference type="ARBA" id="ARBA00022729"/>
    </source>
</evidence>
<protein>
    <submittedName>
        <fullName evidence="3">ABC transporter substrate-binding protein</fullName>
    </submittedName>
</protein>
<dbReference type="PANTHER" id="PTHR30290">
    <property type="entry name" value="PERIPLASMIC BINDING COMPONENT OF ABC TRANSPORTER"/>
    <property type="match status" value="1"/>
</dbReference>
<dbReference type="Gene3D" id="3.40.190.10">
    <property type="entry name" value="Periplasmic binding protein-like II"/>
    <property type="match status" value="1"/>
</dbReference>
<evidence type="ECO:0000313" key="3">
    <source>
        <dbReference type="EMBL" id="UTC24585.1"/>
    </source>
</evidence>
<dbReference type="RefSeq" id="WP_258568369.1">
    <property type="nucleotide sequence ID" value="NZ_CP092900.1"/>
</dbReference>
<name>A0ABY5DJ48_9GAMM</name>
<feature type="domain" description="Solute-binding protein family 5" evidence="2">
    <location>
        <begin position="81"/>
        <end position="305"/>
    </location>
</feature>
<dbReference type="EMBL" id="CP092900">
    <property type="protein sequence ID" value="UTC24585.1"/>
    <property type="molecule type" value="Genomic_DNA"/>
</dbReference>
<evidence type="ECO:0000313" key="4">
    <source>
        <dbReference type="Proteomes" id="UP001055955"/>
    </source>
</evidence>
<keyword evidence="1" id="KW-0732">Signal</keyword>